<dbReference type="Proteomes" id="UP000030437">
    <property type="component" value="Unassembled WGS sequence"/>
</dbReference>
<proteinExistence type="predicted"/>
<dbReference type="OrthoDB" id="2618800at2"/>
<dbReference type="EMBL" id="JPVP01000054">
    <property type="protein sequence ID" value="KGR85322.1"/>
    <property type="molecule type" value="Genomic_DNA"/>
</dbReference>
<reference evidence="1 2" key="1">
    <citation type="submission" date="2014-02" db="EMBL/GenBank/DDBJ databases">
        <title>Draft genome sequence of Lysinibacillus odysseyi NBRC 100172.</title>
        <authorList>
            <person name="Zhang F."/>
            <person name="Wang G."/>
            <person name="Zhang L."/>
        </authorList>
    </citation>
    <scope>NUCLEOTIDE SEQUENCE [LARGE SCALE GENOMIC DNA]</scope>
    <source>
        <strain evidence="1 2">NBRC 100172</strain>
    </source>
</reference>
<organism evidence="1 2">
    <name type="scientific">Lysinibacillus odysseyi 34hs-1 = NBRC 100172</name>
    <dbReference type="NCBI Taxonomy" id="1220589"/>
    <lineage>
        <taxon>Bacteria</taxon>
        <taxon>Bacillati</taxon>
        <taxon>Bacillota</taxon>
        <taxon>Bacilli</taxon>
        <taxon>Bacillales</taxon>
        <taxon>Bacillaceae</taxon>
        <taxon>Lysinibacillus</taxon>
    </lineage>
</organism>
<evidence type="ECO:0000313" key="2">
    <source>
        <dbReference type="Proteomes" id="UP000030437"/>
    </source>
</evidence>
<dbReference type="AlphaFoldDB" id="A0A0A3JE82"/>
<dbReference type="eggNOG" id="ENOG5032FFT">
    <property type="taxonomic scope" value="Bacteria"/>
</dbReference>
<dbReference type="RefSeq" id="WP_036153606.1">
    <property type="nucleotide sequence ID" value="NZ_AVCX01000007.1"/>
</dbReference>
<comment type="caution">
    <text evidence="1">The sequence shown here is derived from an EMBL/GenBank/DDBJ whole genome shotgun (WGS) entry which is preliminary data.</text>
</comment>
<accession>A0A0A3JE82</accession>
<sequence>MFNDEINGEFMEFKDVNEGKFTWWSYVNMKSDIKTALGFAKFFYPDVLEVEGCFLLKDKFSEKHFEMWKKEYQGNNVNIEKMMNLYQVRDFFHINVEEDENLEEQIQALGEVLKIFWSLSFKNRFPKRKIIVRVFEEEDGELFITVYENE</sequence>
<evidence type="ECO:0000313" key="1">
    <source>
        <dbReference type="EMBL" id="KGR85322.1"/>
    </source>
</evidence>
<gene>
    <name evidence="1" type="ORF">CD32_08755</name>
</gene>
<dbReference type="STRING" id="1220589.CD32_08755"/>
<name>A0A0A3JE82_9BACI</name>
<protein>
    <submittedName>
        <fullName evidence="1">Uncharacterized protein</fullName>
    </submittedName>
</protein>
<keyword evidence="2" id="KW-1185">Reference proteome</keyword>